<evidence type="ECO:0000313" key="2">
    <source>
        <dbReference type="EMBL" id="KAK9736800.1"/>
    </source>
</evidence>
<name>A0AAW1LR59_POPJA</name>
<comment type="caution">
    <text evidence="2">The sequence shown here is derived from an EMBL/GenBank/DDBJ whole genome shotgun (WGS) entry which is preliminary data.</text>
</comment>
<keyword evidence="1" id="KW-0472">Membrane</keyword>
<evidence type="ECO:0000256" key="1">
    <source>
        <dbReference type="SAM" id="Phobius"/>
    </source>
</evidence>
<proteinExistence type="predicted"/>
<dbReference type="AlphaFoldDB" id="A0AAW1LR59"/>
<evidence type="ECO:0000313" key="3">
    <source>
        <dbReference type="Proteomes" id="UP001458880"/>
    </source>
</evidence>
<feature type="transmembrane region" description="Helical" evidence="1">
    <location>
        <begin position="227"/>
        <end position="248"/>
    </location>
</feature>
<feature type="transmembrane region" description="Helical" evidence="1">
    <location>
        <begin position="61"/>
        <end position="82"/>
    </location>
</feature>
<dbReference type="Proteomes" id="UP001458880">
    <property type="component" value="Unassembled WGS sequence"/>
</dbReference>
<feature type="transmembrane region" description="Helical" evidence="1">
    <location>
        <begin position="196"/>
        <end position="215"/>
    </location>
</feature>
<feature type="transmembrane region" description="Helical" evidence="1">
    <location>
        <begin position="136"/>
        <end position="155"/>
    </location>
</feature>
<gene>
    <name evidence="2" type="ORF">QE152_g11269</name>
</gene>
<keyword evidence="1" id="KW-0812">Transmembrane</keyword>
<feature type="transmembrane region" description="Helical" evidence="1">
    <location>
        <begin position="161"/>
        <end position="184"/>
    </location>
</feature>
<dbReference type="EMBL" id="JASPKY010000108">
    <property type="protein sequence ID" value="KAK9736800.1"/>
    <property type="molecule type" value="Genomic_DNA"/>
</dbReference>
<feature type="transmembrane region" description="Helical" evidence="1">
    <location>
        <begin position="23"/>
        <end position="49"/>
    </location>
</feature>
<reference evidence="2 3" key="1">
    <citation type="journal article" date="2024" name="BMC Genomics">
        <title>De novo assembly and annotation of Popillia japonica's genome with initial clues to its potential as an invasive pest.</title>
        <authorList>
            <person name="Cucini C."/>
            <person name="Boschi S."/>
            <person name="Funari R."/>
            <person name="Cardaioli E."/>
            <person name="Iannotti N."/>
            <person name="Marturano G."/>
            <person name="Paoli F."/>
            <person name="Bruttini M."/>
            <person name="Carapelli A."/>
            <person name="Frati F."/>
            <person name="Nardi F."/>
        </authorList>
    </citation>
    <scope>NUCLEOTIDE SEQUENCE [LARGE SCALE GENOMIC DNA]</scope>
    <source>
        <strain evidence="2">DMR45628</strain>
    </source>
</reference>
<protein>
    <submittedName>
        <fullName evidence="2">Uncharacterized protein</fullName>
    </submittedName>
</protein>
<organism evidence="2 3">
    <name type="scientific">Popillia japonica</name>
    <name type="common">Japanese beetle</name>
    <dbReference type="NCBI Taxonomy" id="7064"/>
    <lineage>
        <taxon>Eukaryota</taxon>
        <taxon>Metazoa</taxon>
        <taxon>Ecdysozoa</taxon>
        <taxon>Arthropoda</taxon>
        <taxon>Hexapoda</taxon>
        <taxon>Insecta</taxon>
        <taxon>Pterygota</taxon>
        <taxon>Neoptera</taxon>
        <taxon>Endopterygota</taxon>
        <taxon>Coleoptera</taxon>
        <taxon>Polyphaga</taxon>
        <taxon>Scarabaeiformia</taxon>
        <taxon>Scarabaeidae</taxon>
        <taxon>Rutelinae</taxon>
        <taxon>Popillia</taxon>
    </lineage>
</organism>
<dbReference type="SUPFAM" id="SSF81321">
    <property type="entry name" value="Family A G protein-coupled receptor-like"/>
    <property type="match status" value="1"/>
</dbReference>
<sequence length="323" mass="37171">MLSDLHNLNNLNNEEESAQDTPLWLLIVVSIIHSLLITTYIIPNIFLITIFIKRQFYQQNLFYTIVHWSFANLLHIIFPIYVQYAPREYMTTTLTAAFLAVHCSISGIPLNMAMFWIFDKFIRSEKFCFKSIRNNWIMLILQIAILLALVFTNIFDAANIAIGYIVFSALTLIIFVSRLIRFWCKGSEEENYQLRAWMSGIFICSSFVFTIWLIIEVMLEIHVTGLIYVGLNVVLANGYVNVILLFVYDQNFNSIVKELRRKCCFGEKEATVVVGAEVEVAEVSFKSESDCELSEYYDEVEDLNGMENIGGKRSNKDGNVSMA</sequence>
<keyword evidence="3" id="KW-1185">Reference proteome</keyword>
<feature type="transmembrane region" description="Helical" evidence="1">
    <location>
        <begin position="94"/>
        <end position="116"/>
    </location>
</feature>
<keyword evidence="1" id="KW-1133">Transmembrane helix</keyword>
<accession>A0AAW1LR59</accession>